<proteinExistence type="predicted"/>
<evidence type="ECO:0000256" key="1">
    <source>
        <dbReference type="ARBA" id="ARBA00023015"/>
    </source>
</evidence>
<protein>
    <submittedName>
        <fullName evidence="4">Helix-turn-helix domain-containing protein</fullName>
    </submittedName>
</protein>
<evidence type="ECO:0000259" key="3">
    <source>
        <dbReference type="PROSITE" id="PS01124"/>
    </source>
</evidence>
<dbReference type="SMART" id="SM00342">
    <property type="entry name" value="HTH_ARAC"/>
    <property type="match status" value="1"/>
</dbReference>
<dbReference type="PANTHER" id="PTHR43130:SF3">
    <property type="entry name" value="HTH-TYPE TRANSCRIPTIONAL REGULATOR RV1931C"/>
    <property type="match status" value="1"/>
</dbReference>
<dbReference type="Gene3D" id="3.40.50.880">
    <property type="match status" value="1"/>
</dbReference>
<name>A0A5N0E6X6_9NOCA</name>
<dbReference type="Proteomes" id="UP000323876">
    <property type="component" value="Unassembled WGS sequence"/>
</dbReference>
<dbReference type="InterPro" id="IPR029062">
    <property type="entry name" value="Class_I_gatase-like"/>
</dbReference>
<feature type="domain" description="HTH araC/xylS-type" evidence="3">
    <location>
        <begin position="240"/>
        <end position="338"/>
    </location>
</feature>
<keyword evidence="2" id="KW-0804">Transcription</keyword>
<organism evidence="4 5">
    <name type="scientific">Nocardia colli</name>
    <dbReference type="NCBI Taxonomy" id="2545717"/>
    <lineage>
        <taxon>Bacteria</taxon>
        <taxon>Bacillati</taxon>
        <taxon>Actinomycetota</taxon>
        <taxon>Actinomycetes</taxon>
        <taxon>Mycobacteriales</taxon>
        <taxon>Nocardiaceae</taxon>
        <taxon>Nocardia</taxon>
    </lineage>
</organism>
<keyword evidence="5" id="KW-1185">Reference proteome</keyword>
<dbReference type="PROSITE" id="PS01124">
    <property type="entry name" value="HTH_ARAC_FAMILY_2"/>
    <property type="match status" value="1"/>
</dbReference>
<dbReference type="PANTHER" id="PTHR43130">
    <property type="entry name" value="ARAC-FAMILY TRANSCRIPTIONAL REGULATOR"/>
    <property type="match status" value="1"/>
</dbReference>
<dbReference type="GO" id="GO:0043565">
    <property type="term" value="F:sequence-specific DNA binding"/>
    <property type="evidence" value="ECO:0007669"/>
    <property type="project" value="InterPro"/>
</dbReference>
<dbReference type="SUPFAM" id="SSF46689">
    <property type="entry name" value="Homeodomain-like"/>
    <property type="match status" value="2"/>
</dbReference>
<evidence type="ECO:0000256" key="2">
    <source>
        <dbReference type="ARBA" id="ARBA00023163"/>
    </source>
</evidence>
<dbReference type="InterPro" id="IPR052158">
    <property type="entry name" value="INH-QAR"/>
</dbReference>
<dbReference type="InterPro" id="IPR009057">
    <property type="entry name" value="Homeodomain-like_sf"/>
</dbReference>
<dbReference type="AlphaFoldDB" id="A0A5N0E6X6"/>
<dbReference type="Pfam" id="PF01965">
    <property type="entry name" value="DJ-1_PfpI"/>
    <property type="match status" value="1"/>
</dbReference>
<dbReference type="SUPFAM" id="SSF52317">
    <property type="entry name" value="Class I glutamine amidotransferase-like"/>
    <property type="match status" value="1"/>
</dbReference>
<dbReference type="GO" id="GO:0003700">
    <property type="term" value="F:DNA-binding transcription factor activity"/>
    <property type="evidence" value="ECO:0007669"/>
    <property type="project" value="InterPro"/>
</dbReference>
<dbReference type="EMBL" id="VXLC01000019">
    <property type="protein sequence ID" value="KAA8884470.1"/>
    <property type="molecule type" value="Genomic_DNA"/>
</dbReference>
<evidence type="ECO:0000313" key="5">
    <source>
        <dbReference type="Proteomes" id="UP000323876"/>
    </source>
</evidence>
<dbReference type="CDD" id="cd03137">
    <property type="entry name" value="GATase1_AraC_1"/>
    <property type="match status" value="1"/>
</dbReference>
<comment type="caution">
    <text evidence="4">The sequence shown here is derived from an EMBL/GenBank/DDBJ whole genome shotgun (WGS) entry which is preliminary data.</text>
</comment>
<evidence type="ECO:0000313" key="4">
    <source>
        <dbReference type="EMBL" id="KAA8884470.1"/>
    </source>
</evidence>
<sequence length="346" mass="37596">MVSFIASSFPGCPGWGNGTIAILRYDRAMKAHRVVVLALDGVYPFELGIPNRVFGSADGRYEIRTCSLDGQPVRTVADYSIAVAHDSSILDTADTVILPACDIRMTLGGDLPQPVRDALARIRPEARLVGICTGSFVAAAAGLLDGRPATTHWREAELFRRTFPRVRLDPDVLYVDDDDVLTSAGAAAGIDVCLHIVRRDHGSAVANAVARRCVMPPWRDGGQAQYIEQPVPPATSAGTAAARQWALENLHLPITVDELAASARMSKRTFARRFSEEVGMSPGRWLIQQRLFRARHLLESTDMTVDRIAGEVGFATGTSLRQHLHEAIGVSPQAYRRTFTGTLTPA</sequence>
<gene>
    <name evidence="4" type="ORF">F3087_33240</name>
</gene>
<dbReference type="InterPro" id="IPR002818">
    <property type="entry name" value="DJ-1/PfpI"/>
</dbReference>
<reference evidence="4 5" key="1">
    <citation type="submission" date="2019-09" db="EMBL/GenBank/DDBJ databases">
        <authorList>
            <person name="Wang X."/>
        </authorList>
    </citation>
    <scope>NUCLEOTIDE SEQUENCE [LARGE SCALE GENOMIC DNA]</scope>
    <source>
        <strain evidence="4 5">CICC 11023</strain>
    </source>
</reference>
<dbReference type="InterPro" id="IPR018060">
    <property type="entry name" value="HTH_AraC"/>
</dbReference>
<dbReference type="Gene3D" id="1.10.10.60">
    <property type="entry name" value="Homeodomain-like"/>
    <property type="match status" value="1"/>
</dbReference>
<dbReference type="Pfam" id="PF12833">
    <property type="entry name" value="HTH_18"/>
    <property type="match status" value="1"/>
</dbReference>
<accession>A0A5N0E6X6</accession>
<keyword evidence="1" id="KW-0805">Transcription regulation</keyword>
<dbReference type="OrthoDB" id="4350011at2"/>